<accession>A0ABW8LY05</accession>
<dbReference type="RefSeq" id="WP_358638738.1">
    <property type="nucleotide sequence ID" value="NZ_JBFACG010000039.1"/>
</dbReference>
<sequence length="177" mass="17048">MSDPTTVGRTRRVAGRVLLATVAALAAAGCGDSDEGTDTAKPSSSHAPRSPSPTTSSPSPAVTAADGGNPEACADGNCEIAVTKPVTIRIKLPGGPAKLSLTKVGKNAVDYKVTSGNGKTSGGASGDGSGCVAVFRSGGSSSSCGMAGPPPDKVDGAVVLQVVAGADGTAILRLVSA</sequence>
<keyword evidence="2" id="KW-0732">Signal</keyword>
<comment type="caution">
    <text evidence="3">The sequence shown here is derived from an EMBL/GenBank/DDBJ whole genome shotgun (WGS) entry which is preliminary data.</text>
</comment>
<evidence type="ECO:0000313" key="3">
    <source>
        <dbReference type="EMBL" id="MFK4269575.1"/>
    </source>
</evidence>
<evidence type="ECO:0008006" key="5">
    <source>
        <dbReference type="Google" id="ProtNLM"/>
    </source>
</evidence>
<organism evidence="3 4">
    <name type="scientific">Streptomyces milbemycinicus</name>
    <dbReference type="NCBI Taxonomy" id="476552"/>
    <lineage>
        <taxon>Bacteria</taxon>
        <taxon>Bacillati</taxon>
        <taxon>Actinomycetota</taxon>
        <taxon>Actinomycetes</taxon>
        <taxon>Kitasatosporales</taxon>
        <taxon>Streptomycetaceae</taxon>
        <taxon>Streptomyces</taxon>
    </lineage>
</organism>
<feature type="signal peptide" evidence="2">
    <location>
        <begin position="1"/>
        <end position="26"/>
    </location>
</feature>
<evidence type="ECO:0000256" key="2">
    <source>
        <dbReference type="SAM" id="SignalP"/>
    </source>
</evidence>
<protein>
    <recommendedName>
        <fullName evidence="5">Secreted protein</fullName>
    </recommendedName>
</protein>
<dbReference type="Proteomes" id="UP001620295">
    <property type="component" value="Unassembled WGS sequence"/>
</dbReference>
<dbReference type="EMBL" id="JBJDQH010000011">
    <property type="protein sequence ID" value="MFK4269575.1"/>
    <property type="molecule type" value="Genomic_DNA"/>
</dbReference>
<evidence type="ECO:0000256" key="1">
    <source>
        <dbReference type="SAM" id="MobiDB-lite"/>
    </source>
</evidence>
<proteinExistence type="predicted"/>
<keyword evidence="4" id="KW-1185">Reference proteome</keyword>
<name>A0ABW8LY05_9ACTN</name>
<feature type="chain" id="PRO_5046599196" description="Secreted protein" evidence="2">
    <location>
        <begin position="27"/>
        <end position="177"/>
    </location>
</feature>
<evidence type="ECO:0000313" key="4">
    <source>
        <dbReference type="Proteomes" id="UP001620295"/>
    </source>
</evidence>
<reference evidence="3 4" key="1">
    <citation type="submission" date="2024-11" db="EMBL/GenBank/DDBJ databases">
        <title>The Natural Products Discovery Center: Release of the First 8490 Sequenced Strains for Exploring Actinobacteria Biosynthetic Diversity.</title>
        <authorList>
            <person name="Kalkreuter E."/>
            <person name="Kautsar S.A."/>
            <person name="Yang D."/>
            <person name="Bader C.D."/>
            <person name="Teijaro C.N."/>
            <person name="Fluegel L."/>
            <person name="Davis C.M."/>
            <person name="Simpson J.R."/>
            <person name="Lauterbach L."/>
            <person name="Steele A.D."/>
            <person name="Gui C."/>
            <person name="Meng S."/>
            <person name="Li G."/>
            <person name="Viehrig K."/>
            <person name="Ye F."/>
            <person name="Su P."/>
            <person name="Kiefer A.F."/>
            <person name="Nichols A."/>
            <person name="Cepeda A.J."/>
            <person name="Yan W."/>
            <person name="Fan B."/>
            <person name="Jiang Y."/>
            <person name="Adhikari A."/>
            <person name="Zheng C.-J."/>
            <person name="Schuster L."/>
            <person name="Cowan T.M."/>
            <person name="Smanski M.J."/>
            <person name="Chevrette M.G."/>
            <person name="De Carvalho L.P.S."/>
            <person name="Shen B."/>
        </authorList>
    </citation>
    <scope>NUCLEOTIDE SEQUENCE [LARGE SCALE GENOMIC DNA]</scope>
    <source>
        <strain evidence="3 4">NPDC020863</strain>
    </source>
</reference>
<gene>
    <name evidence="3" type="ORF">ACI2L5_32265</name>
</gene>
<feature type="region of interest" description="Disordered" evidence="1">
    <location>
        <begin position="30"/>
        <end position="69"/>
    </location>
</feature>
<feature type="compositionally biased region" description="Low complexity" evidence="1">
    <location>
        <begin position="42"/>
        <end position="65"/>
    </location>
</feature>